<dbReference type="Pfam" id="PF00391">
    <property type="entry name" value="PEP-utilizers"/>
    <property type="match status" value="1"/>
</dbReference>
<evidence type="ECO:0000313" key="20">
    <source>
        <dbReference type="Proteomes" id="UP001230951"/>
    </source>
</evidence>
<feature type="region of interest" description="Disordered" evidence="15">
    <location>
        <begin position="107"/>
        <end position="132"/>
    </location>
</feature>
<comment type="function">
    <text evidence="2">Catalyzes the phosphorylation of pyruvate to phosphoenolpyruvate.</text>
</comment>
<keyword evidence="8" id="KW-0479">Metal-binding</keyword>
<keyword evidence="20" id="KW-1185">Reference proteome</keyword>
<dbReference type="InterPro" id="IPR006319">
    <property type="entry name" value="PEP_synth"/>
</dbReference>
<evidence type="ECO:0000256" key="15">
    <source>
        <dbReference type="SAM" id="MobiDB-lite"/>
    </source>
</evidence>
<keyword evidence="9" id="KW-0547">Nucleotide-binding</keyword>
<dbReference type="EMBL" id="JAUSRG010000001">
    <property type="protein sequence ID" value="MDP9903699.1"/>
    <property type="molecule type" value="Genomic_DNA"/>
</dbReference>
<evidence type="ECO:0000256" key="4">
    <source>
        <dbReference type="ARBA" id="ARBA00007837"/>
    </source>
</evidence>
<organism evidence="18 21">
    <name type="scientific">Arthrobacter bambusae</name>
    <dbReference type="NCBI Taxonomy" id="1338426"/>
    <lineage>
        <taxon>Bacteria</taxon>
        <taxon>Bacillati</taxon>
        <taxon>Actinomycetota</taxon>
        <taxon>Actinomycetes</taxon>
        <taxon>Micrococcales</taxon>
        <taxon>Micrococcaceae</taxon>
        <taxon>Arthrobacter</taxon>
    </lineage>
</organism>
<dbReference type="GO" id="GO:0046872">
    <property type="term" value="F:metal ion binding"/>
    <property type="evidence" value="ECO:0007669"/>
    <property type="project" value="UniProtKB-KW"/>
</dbReference>
<evidence type="ECO:0000256" key="12">
    <source>
        <dbReference type="ARBA" id="ARBA00022842"/>
    </source>
</evidence>
<evidence type="ECO:0000313" key="18">
    <source>
        <dbReference type="EMBL" id="MDP9903699.1"/>
    </source>
</evidence>
<dbReference type="Gene3D" id="3.30.1490.20">
    <property type="entry name" value="ATP-grasp fold, A domain"/>
    <property type="match status" value="1"/>
</dbReference>
<evidence type="ECO:0000256" key="7">
    <source>
        <dbReference type="ARBA" id="ARBA00022679"/>
    </source>
</evidence>
<dbReference type="AlphaFoldDB" id="A0AAW8DEU7"/>
<dbReference type="EC" id="2.7.9.2" evidence="5"/>
<evidence type="ECO:0000256" key="14">
    <source>
        <dbReference type="ARBA" id="ARBA00047700"/>
    </source>
</evidence>
<evidence type="ECO:0000256" key="1">
    <source>
        <dbReference type="ARBA" id="ARBA00001946"/>
    </source>
</evidence>
<comment type="caution">
    <text evidence="18">The sequence shown here is derived from an EMBL/GenBank/DDBJ whole genome shotgun (WGS) entry which is preliminary data.</text>
</comment>
<evidence type="ECO:0000256" key="6">
    <source>
        <dbReference type="ARBA" id="ARBA00021623"/>
    </source>
</evidence>
<dbReference type="EMBL" id="JAUSTF010000002">
    <property type="protein sequence ID" value="MDQ0179648.1"/>
    <property type="molecule type" value="Genomic_DNA"/>
</dbReference>
<dbReference type="RefSeq" id="WP_306959134.1">
    <property type="nucleotide sequence ID" value="NZ_JAUSRG010000001.1"/>
</dbReference>
<comment type="catalytic activity">
    <reaction evidence="14">
        <text>pyruvate + ATP + H2O = phosphoenolpyruvate + AMP + phosphate + 2 H(+)</text>
        <dbReference type="Rhea" id="RHEA:11364"/>
        <dbReference type="ChEBI" id="CHEBI:15361"/>
        <dbReference type="ChEBI" id="CHEBI:15377"/>
        <dbReference type="ChEBI" id="CHEBI:15378"/>
        <dbReference type="ChEBI" id="CHEBI:30616"/>
        <dbReference type="ChEBI" id="CHEBI:43474"/>
        <dbReference type="ChEBI" id="CHEBI:58702"/>
        <dbReference type="ChEBI" id="CHEBI:456215"/>
        <dbReference type="EC" id="2.7.9.2"/>
    </reaction>
</comment>
<keyword evidence="10" id="KW-0418">Kinase</keyword>
<protein>
    <recommendedName>
        <fullName evidence="6">Phosphoenolpyruvate synthase</fullName>
        <ecNumber evidence="5">2.7.9.2</ecNumber>
    </recommendedName>
    <alternativeName>
        <fullName evidence="13">Pyruvate, water dikinase</fullName>
    </alternativeName>
</protein>
<name>A0AAW8DEU7_9MICC</name>
<reference evidence="18 20" key="1">
    <citation type="submission" date="2023-07" db="EMBL/GenBank/DDBJ databases">
        <title>Sorghum-associated microbial communities from plants grown in Nebraska, USA.</title>
        <authorList>
            <person name="Schachtman D."/>
        </authorList>
    </citation>
    <scope>NUCLEOTIDE SEQUENCE</scope>
    <source>
        <strain evidence="18">DS1006</strain>
        <strain evidence="19 20">DS1016</strain>
    </source>
</reference>
<dbReference type="SUPFAM" id="SSF56059">
    <property type="entry name" value="Glutathione synthetase ATP-binding domain-like"/>
    <property type="match status" value="1"/>
</dbReference>
<dbReference type="InterPro" id="IPR008279">
    <property type="entry name" value="PEP-util_enz_mobile_dom"/>
</dbReference>
<feature type="domain" description="Pyruvate phosphate dikinase AMP/ATP-binding" evidence="17">
    <location>
        <begin position="17"/>
        <end position="354"/>
    </location>
</feature>
<evidence type="ECO:0000256" key="9">
    <source>
        <dbReference type="ARBA" id="ARBA00022741"/>
    </source>
</evidence>
<dbReference type="Proteomes" id="UP001230951">
    <property type="component" value="Unassembled WGS sequence"/>
</dbReference>
<comment type="cofactor">
    <cofactor evidence="1">
        <name>Mg(2+)</name>
        <dbReference type="ChEBI" id="CHEBI:18420"/>
    </cofactor>
</comment>
<gene>
    <name evidence="18" type="ORF">J2S90_000639</name>
    <name evidence="19" type="ORF">J2S93_001064</name>
</gene>
<evidence type="ECO:0000313" key="19">
    <source>
        <dbReference type="EMBL" id="MDQ0179648.1"/>
    </source>
</evidence>
<evidence type="ECO:0000256" key="2">
    <source>
        <dbReference type="ARBA" id="ARBA00002988"/>
    </source>
</evidence>
<evidence type="ECO:0000259" key="16">
    <source>
        <dbReference type="Pfam" id="PF00391"/>
    </source>
</evidence>
<evidence type="ECO:0000256" key="8">
    <source>
        <dbReference type="ARBA" id="ARBA00022723"/>
    </source>
</evidence>
<evidence type="ECO:0000256" key="3">
    <source>
        <dbReference type="ARBA" id="ARBA00004742"/>
    </source>
</evidence>
<dbReference type="GO" id="GO:0005524">
    <property type="term" value="F:ATP binding"/>
    <property type="evidence" value="ECO:0007669"/>
    <property type="project" value="UniProtKB-KW"/>
</dbReference>
<dbReference type="GO" id="GO:0008986">
    <property type="term" value="F:pyruvate, water dikinase activity"/>
    <property type="evidence" value="ECO:0007669"/>
    <property type="project" value="UniProtKB-EC"/>
</dbReference>
<evidence type="ECO:0000313" key="21">
    <source>
        <dbReference type="Proteomes" id="UP001242995"/>
    </source>
</evidence>
<evidence type="ECO:0000256" key="11">
    <source>
        <dbReference type="ARBA" id="ARBA00022840"/>
    </source>
</evidence>
<dbReference type="Gene3D" id="3.30.470.20">
    <property type="entry name" value="ATP-grasp fold, B domain"/>
    <property type="match status" value="1"/>
</dbReference>
<dbReference type="Gene3D" id="3.50.30.10">
    <property type="entry name" value="Phosphohistidine domain"/>
    <property type="match status" value="1"/>
</dbReference>
<dbReference type="Pfam" id="PF01326">
    <property type="entry name" value="PPDK_N"/>
    <property type="match status" value="1"/>
</dbReference>
<evidence type="ECO:0000256" key="10">
    <source>
        <dbReference type="ARBA" id="ARBA00022777"/>
    </source>
</evidence>
<proteinExistence type="inferred from homology"/>
<comment type="similarity">
    <text evidence="4">Belongs to the PEP-utilizing enzyme family.</text>
</comment>
<evidence type="ECO:0000256" key="5">
    <source>
        <dbReference type="ARBA" id="ARBA00011996"/>
    </source>
</evidence>
<keyword evidence="12" id="KW-0460">Magnesium</keyword>
<sequence length="934" mass="99636">MTYIYNFADVQAADVAVAGGKGVGLGNLVRAGLPVPPGFVLTTAAYEAFVDANGIQARIQERATLPPEAAPQDYEDASGAIRDLFTGGTMPAAIAYELAAAYERLRGGEGGDGDGDGSRGDDGGEGDGAPAPVAVRSSATAEDLASASFAGQQETYLNVRGAEALDAAVVDCWSSLWTARAMAYRNREGIAPGDVRLAVVVQRMVEAEAAGVMFTANPANGRRDQIAISAAWGLGESVVSGTVTTDDLVVEAGTGSVLSRRTADKEVMTVYAEGVPDRAADGADVAPDQGGTTEQPVPAALRNRAVLDDGAAAALARYGTRISDYFGTPQDIEWARADGNFFMLQSRPITALPEPVADTPDTWPLPYPKGLYFRASIVEQLPDPLSPLFADLIDGSVTRSLKALMNEAVGSEVVRDGDVGLPTINGYAYYYYRTAAMWRVMGKVGPAVVALARGKAHMGMAGWREFSHPRYKQVLKDWSAKSLGELSGEELIAGVRTLLDAGTVYYTAVESVIPIAATSEISFRAYYDKLIRRAGDPSAETFLLGYDSEPIRAEKSLYDLAAWAREVEGLAPAILNQPTAALAESQRNWLPPAGMDPALWQQWRPRFQAHLDRFGHAVYNLDFASPVPADDPSALLDTVKFYLRGQGNDPHERQRLSAARREDQTERILARLGRTRLGRSRRAPFIRLLRWAQKSAPIREDALADVGLAWPLIRRMLLELGQRLVYSGVIARPADVFWLRQQELQSAVEFGLAAPQPPGSTEPPAPVAVAITGAARPVRADVIDERKMLWRGQAKAAAPQLLPETRWMKGAFESMMPARSQDQAGDVIKGVGASAGRVSAPARVLGGPQDFSQMAPGEVLVARITTPAWTSLFAMASAVVTDVGGPLSHSSIVAREYGIPAVLGTGVATQRLTSGQQITVDGDAGTVTVEPPPA</sequence>
<dbReference type="Proteomes" id="UP001242995">
    <property type="component" value="Unassembled WGS sequence"/>
</dbReference>
<feature type="domain" description="PEP-utilising enzyme mobile" evidence="16">
    <location>
        <begin position="856"/>
        <end position="925"/>
    </location>
</feature>
<keyword evidence="7 18" id="KW-0808">Transferase</keyword>
<keyword evidence="18" id="KW-0670">Pyruvate</keyword>
<dbReference type="SUPFAM" id="SSF52009">
    <property type="entry name" value="Phosphohistidine domain"/>
    <property type="match status" value="1"/>
</dbReference>
<dbReference type="InterPro" id="IPR036637">
    <property type="entry name" value="Phosphohistidine_dom_sf"/>
</dbReference>
<accession>A0AAW8DEU7</accession>
<dbReference type="PANTHER" id="PTHR43030:SF1">
    <property type="entry name" value="PHOSPHOENOLPYRUVATE SYNTHASE"/>
    <property type="match status" value="1"/>
</dbReference>
<evidence type="ECO:0000256" key="13">
    <source>
        <dbReference type="ARBA" id="ARBA00033470"/>
    </source>
</evidence>
<dbReference type="PANTHER" id="PTHR43030">
    <property type="entry name" value="PHOSPHOENOLPYRUVATE SYNTHASE"/>
    <property type="match status" value="1"/>
</dbReference>
<dbReference type="InterPro" id="IPR013815">
    <property type="entry name" value="ATP_grasp_subdomain_1"/>
</dbReference>
<dbReference type="InterPro" id="IPR002192">
    <property type="entry name" value="PPDK_AMP/ATP-bd"/>
</dbReference>
<keyword evidence="11" id="KW-0067">ATP-binding</keyword>
<evidence type="ECO:0000259" key="17">
    <source>
        <dbReference type="Pfam" id="PF01326"/>
    </source>
</evidence>
<comment type="pathway">
    <text evidence="3">Carbohydrate biosynthesis; gluconeogenesis.</text>
</comment>